<feature type="region of interest" description="Disordered" evidence="8">
    <location>
        <begin position="270"/>
        <end position="301"/>
    </location>
</feature>
<dbReference type="Gene3D" id="1.20.5.3310">
    <property type="match status" value="1"/>
</dbReference>
<organism evidence="9 10">
    <name type="scientific">Prymnesium parvum</name>
    <name type="common">Toxic golden alga</name>
    <dbReference type="NCBI Taxonomy" id="97485"/>
    <lineage>
        <taxon>Eukaryota</taxon>
        <taxon>Haptista</taxon>
        <taxon>Haptophyta</taxon>
        <taxon>Prymnesiophyceae</taxon>
        <taxon>Prymnesiales</taxon>
        <taxon>Prymnesiaceae</taxon>
        <taxon>Prymnesium</taxon>
    </lineage>
</organism>
<dbReference type="InterPro" id="IPR003369">
    <property type="entry name" value="TatA/B/E"/>
</dbReference>
<keyword evidence="4" id="KW-0653">Protein transport</keyword>
<dbReference type="Proteomes" id="UP001515480">
    <property type="component" value="Unassembled WGS sequence"/>
</dbReference>
<keyword evidence="7" id="KW-0472">Membrane</keyword>
<keyword evidence="6" id="KW-0811">Translocation</keyword>
<name>A0AB34JZR4_PRYPA</name>
<evidence type="ECO:0000313" key="10">
    <source>
        <dbReference type="Proteomes" id="UP001515480"/>
    </source>
</evidence>
<dbReference type="Pfam" id="PF02416">
    <property type="entry name" value="TatA_B_E"/>
    <property type="match status" value="1"/>
</dbReference>
<reference evidence="9 10" key="1">
    <citation type="journal article" date="2024" name="Science">
        <title>Giant polyketide synthase enzymes in the biosynthesis of giant marine polyether toxins.</title>
        <authorList>
            <person name="Fallon T.R."/>
            <person name="Shende V.V."/>
            <person name="Wierzbicki I.H."/>
            <person name="Pendleton A.L."/>
            <person name="Watervoot N.F."/>
            <person name="Auber R.P."/>
            <person name="Gonzalez D.J."/>
            <person name="Wisecaver J.H."/>
            <person name="Moore B.S."/>
        </authorList>
    </citation>
    <scope>NUCLEOTIDE SEQUENCE [LARGE SCALE GENOMIC DNA]</scope>
    <source>
        <strain evidence="9 10">12B1</strain>
    </source>
</reference>
<feature type="compositionally biased region" description="Basic residues" evidence="8">
    <location>
        <begin position="29"/>
        <end position="39"/>
    </location>
</feature>
<evidence type="ECO:0000256" key="6">
    <source>
        <dbReference type="ARBA" id="ARBA00023010"/>
    </source>
</evidence>
<protein>
    <submittedName>
        <fullName evidence="9">Uncharacterized protein</fullName>
    </submittedName>
</protein>
<dbReference type="EMBL" id="JBGBPQ010000004">
    <property type="protein sequence ID" value="KAL1525729.1"/>
    <property type="molecule type" value="Genomic_DNA"/>
</dbReference>
<evidence type="ECO:0000256" key="5">
    <source>
        <dbReference type="ARBA" id="ARBA00022989"/>
    </source>
</evidence>
<comment type="caution">
    <text evidence="9">The sequence shown here is derived from an EMBL/GenBank/DDBJ whole genome shotgun (WGS) entry which is preliminary data.</text>
</comment>
<keyword evidence="2" id="KW-0813">Transport</keyword>
<accession>A0AB34JZR4</accession>
<evidence type="ECO:0000256" key="4">
    <source>
        <dbReference type="ARBA" id="ARBA00022927"/>
    </source>
</evidence>
<keyword evidence="5" id="KW-1133">Transmembrane helix</keyword>
<evidence type="ECO:0000256" key="2">
    <source>
        <dbReference type="ARBA" id="ARBA00022448"/>
    </source>
</evidence>
<evidence type="ECO:0000256" key="8">
    <source>
        <dbReference type="SAM" id="MobiDB-lite"/>
    </source>
</evidence>
<comment type="subcellular location">
    <subcellularLocation>
        <location evidence="1">Membrane</location>
        <topology evidence="1">Single-pass membrane protein</topology>
    </subcellularLocation>
</comment>
<keyword evidence="10" id="KW-1185">Reference proteome</keyword>
<evidence type="ECO:0000313" key="9">
    <source>
        <dbReference type="EMBL" id="KAL1525729.1"/>
    </source>
</evidence>
<dbReference type="AlphaFoldDB" id="A0AB34JZR4"/>
<proteinExistence type="predicted"/>
<keyword evidence="3" id="KW-0812">Transmembrane</keyword>
<feature type="compositionally biased region" description="Basic and acidic residues" evidence="8">
    <location>
        <begin position="112"/>
        <end position="128"/>
    </location>
</feature>
<gene>
    <name evidence="9" type="ORF">AB1Y20_020573</name>
</gene>
<feature type="region of interest" description="Disordered" evidence="8">
    <location>
        <begin position="112"/>
        <end position="133"/>
    </location>
</feature>
<evidence type="ECO:0000256" key="1">
    <source>
        <dbReference type="ARBA" id="ARBA00004167"/>
    </source>
</evidence>
<sequence length="301" mass="33337">MALLLEMVQPFSPLVAHPTAVSSPSRSCHAARHHARHTPLPRGGAPQMFGPGGGGGFLNLGTPEVIVIGAVAWALLGPKELYRLARQAGEFLGEWQQLGMQARDSFKEALETEMRGDESKAKEGEAERPSPFAKFTPDAIRENVAPMGVPPLANYAEAKRKEQKLPDFDGEWMGDLGREVSAEEKADLYRKAVAEMGDPETNRKTFAEQISGERNAAVLEEYPRELSFEEWKADPLKPEEDLLRTQIEEAENRIAMLRAEAKVLALRRKQQQANAERAQKLEEEAALESVEKPARMESGNN</sequence>
<feature type="region of interest" description="Disordered" evidence="8">
    <location>
        <begin position="24"/>
        <end position="48"/>
    </location>
</feature>
<evidence type="ECO:0000256" key="3">
    <source>
        <dbReference type="ARBA" id="ARBA00022692"/>
    </source>
</evidence>
<feature type="compositionally biased region" description="Basic and acidic residues" evidence="8">
    <location>
        <begin position="277"/>
        <end position="295"/>
    </location>
</feature>
<evidence type="ECO:0000256" key="7">
    <source>
        <dbReference type="ARBA" id="ARBA00023136"/>
    </source>
</evidence>